<name>A0ABQ5KCY2_9EUKA</name>
<dbReference type="Gene3D" id="3.30.70.870">
    <property type="entry name" value="Elongation Factor G (Translational Gtpase), domain 3"/>
    <property type="match status" value="1"/>
</dbReference>
<dbReference type="InterPro" id="IPR035647">
    <property type="entry name" value="EFG_III/V"/>
</dbReference>
<evidence type="ECO:0000256" key="2">
    <source>
        <dbReference type="ARBA" id="ARBA00023134"/>
    </source>
</evidence>
<keyword evidence="2" id="KW-0342">GTP-binding</keyword>
<evidence type="ECO:0000313" key="5">
    <source>
        <dbReference type="EMBL" id="GKT29781.1"/>
    </source>
</evidence>
<evidence type="ECO:0000256" key="1">
    <source>
        <dbReference type="ARBA" id="ARBA00022741"/>
    </source>
</evidence>
<accession>A0ABQ5KCY2</accession>
<comment type="caution">
    <text evidence="5">The sequence shown here is derived from an EMBL/GenBank/DDBJ whole genome shotgun (WGS) entry which is preliminary data.</text>
</comment>
<keyword evidence="5" id="KW-0648">Protein biosynthesis</keyword>
<dbReference type="SUPFAM" id="SSF54980">
    <property type="entry name" value="EF-G C-terminal domain-like"/>
    <property type="match status" value="1"/>
</dbReference>
<feature type="domain" description="Elongation Factor G" evidence="3">
    <location>
        <begin position="178"/>
        <end position="215"/>
    </location>
</feature>
<dbReference type="Proteomes" id="UP001057375">
    <property type="component" value="Unassembled WGS sequence"/>
</dbReference>
<protein>
    <submittedName>
        <fullName evidence="5">Elongation factor G</fullName>
    </submittedName>
</protein>
<gene>
    <name evidence="5" type="ORF">ADUPG1_001269</name>
</gene>
<dbReference type="Gene3D" id="3.40.50.300">
    <property type="entry name" value="P-loop containing nucleotide triphosphate hydrolases"/>
    <property type="match status" value="1"/>
</dbReference>
<sequence>IAKGLTAGVKNRNLFPVCVGSALENKGGSFLLDMIQTYLPSPLDHPEWQGEDGATRESSADGPVACFVFKTIADPFAGQLTICRVLSGTVSGDLTLTNTNTGSKERMGNIHLMVGKEQKPLKNPAGPGAIITLAKLKETFTGDTLCDDHNKFTLEKPQLAPQLITFALSPAEKAMKTNLSRDEETGDILLSGMGQNHIEISVEKAKRRYKAEIVLNAPKVPYRETIKGFAEVQGRFKK</sequence>
<feature type="domain" description="Elongation factor G-like" evidence="4">
    <location>
        <begin position="64"/>
        <end position="147"/>
    </location>
</feature>
<keyword evidence="6" id="KW-1185">Reference proteome</keyword>
<dbReference type="Pfam" id="PF22042">
    <property type="entry name" value="EF-G_D2"/>
    <property type="match status" value="1"/>
</dbReference>
<keyword evidence="1" id="KW-0547">Nucleotide-binding</keyword>
<evidence type="ECO:0000313" key="6">
    <source>
        <dbReference type="Proteomes" id="UP001057375"/>
    </source>
</evidence>
<reference evidence="5" key="1">
    <citation type="submission" date="2022-03" db="EMBL/GenBank/DDBJ databases">
        <title>Draft genome sequence of Aduncisulcus paluster, a free-living microaerophilic Fornicata.</title>
        <authorList>
            <person name="Yuyama I."/>
            <person name="Kume K."/>
            <person name="Tamura T."/>
            <person name="Inagaki Y."/>
            <person name="Hashimoto T."/>
        </authorList>
    </citation>
    <scope>NUCLEOTIDE SEQUENCE</scope>
    <source>
        <strain evidence="5">NY0171</strain>
    </source>
</reference>
<dbReference type="InterPro" id="IPR027417">
    <property type="entry name" value="P-loop_NTPase"/>
</dbReference>
<dbReference type="EMBL" id="BQXS01000960">
    <property type="protein sequence ID" value="GKT29781.1"/>
    <property type="molecule type" value="Genomic_DNA"/>
</dbReference>
<evidence type="ECO:0000259" key="3">
    <source>
        <dbReference type="Pfam" id="PF14492"/>
    </source>
</evidence>
<proteinExistence type="predicted"/>
<dbReference type="InterPro" id="IPR041095">
    <property type="entry name" value="EFG_II"/>
</dbReference>
<dbReference type="PANTHER" id="PTHR43261:SF7">
    <property type="entry name" value="ELONGATION FACTOR G-LIKE PROTEIN"/>
    <property type="match status" value="1"/>
</dbReference>
<dbReference type="CDD" id="cd04088">
    <property type="entry name" value="EFG_mtEFG_II"/>
    <property type="match status" value="1"/>
</dbReference>
<dbReference type="PANTHER" id="PTHR43261">
    <property type="entry name" value="TRANSLATION ELONGATION FACTOR G-RELATED"/>
    <property type="match status" value="1"/>
</dbReference>
<organism evidence="5 6">
    <name type="scientific">Aduncisulcus paluster</name>
    <dbReference type="NCBI Taxonomy" id="2918883"/>
    <lineage>
        <taxon>Eukaryota</taxon>
        <taxon>Metamonada</taxon>
        <taxon>Carpediemonas-like organisms</taxon>
        <taxon>Aduncisulcus</taxon>
    </lineage>
</organism>
<dbReference type="InterPro" id="IPR009000">
    <property type="entry name" value="Transl_B-barrel_sf"/>
</dbReference>
<keyword evidence="5" id="KW-0251">Elongation factor</keyword>
<feature type="non-terminal residue" evidence="5">
    <location>
        <position position="1"/>
    </location>
</feature>
<evidence type="ECO:0000259" key="4">
    <source>
        <dbReference type="Pfam" id="PF22042"/>
    </source>
</evidence>
<dbReference type="InterPro" id="IPR053905">
    <property type="entry name" value="EF-G-like_DII"/>
</dbReference>
<feature type="non-terminal residue" evidence="5">
    <location>
        <position position="238"/>
    </location>
</feature>
<dbReference type="Pfam" id="PF14492">
    <property type="entry name" value="EFG_III"/>
    <property type="match status" value="1"/>
</dbReference>
<dbReference type="SUPFAM" id="SSF50447">
    <property type="entry name" value="Translation proteins"/>
    <property type="match status" value="1"/>
</dbReference>
<dbReference type="GO" id="GO:0003746">
    <property type="term" value="F:translation elongation factor activity"/>
    <property type="evidence" value="ECO:0007669"/>
    <property type="project" value="UniProtKB-KW"/>
</dbReference>
<dbReference type="Gene3D" id="2.40.30.10">
    <property type="entry name" value="Translation factors"/>
    <property type="match status" value="1"/>
</dbReference>